<dbReference type="STRING" id="152573.SAMN04488051_10972"/>
<accession>A0A1H4F9F1</accession>
<dbReference type="AlphaFoldDB" id="A0A1H4F9F1"/>
<evidence type="ECO:0000313" key="1">
    <source>
        <dbReference type="EMBL" id="SEA93520.1"/>
    </source>
</evidence>
<keyword evidence="2" id="KW-1185">Reference proteome</keyword>
<proteinExistence type="predicted"/>
<evidence type="ECO:0000313" key="2">
    <source>
        <dbReference type="Proteomes" id="UP000198773"/>
    </source>
</evidence>
<dbReference type="OrthoDB" id="9806524at2"/>
<gene>
    <name evidence="1" type="ORF">SAMN04488051_10972</name>
</gene>
<protein>
    <submittedName>
        <fullName evidence="1">SapC protein</fullName>
    </submittedName>
</protein>
<dbReference type="RefSeq" id="WP_091344603.1">
    <property type="nucleotide sequence ID" value="NZ_FNRM01000009.1"/>
</dbReference>
<dbReference type="EMBL" id="FNRM01000009">
    <property type="protein sequence ID" value="SEA93520.1"/>
    <property type="molecule type" value="Genomic_DNA"/>
</dbReference>
<organism evidence="1 2">
    <name type="scientific">Alkalimonas amylolytica</name>
    <dbReference type="NCBI Taxonomy" id="152573"/>
    <lineage>
        <taxon>Bacteria</taxon>
        <taxon>Pseudomonadati</taxon>
        <taxon>Pseudomonadota</taxon>
        <taxon>Gammaproteobacteria</taxon>
        <taxon>Alkalimonas</taxon>
    </lineage>
</organism>
<dbReference type="InterPro" id="IPR010836">
    <property type="entry name" value="SapC"/>
</dbReference>
<reference evidence="1 2" key="1">
    <citation type="submission" date="2016-10" db="EMBL/GenBank/DDBJ databases">
        <authorList>
            <person name="de Groot N.N."/>
        </authorList>
    </citation>
    <scope>NUCLEOTIDE SEQUENCE [LARGE SCALE GENOMIC DNA]</scope>
    <source>
        <strain evidence="1 2">CGMCC 1.3430</strain>
    </source>
</reference>
<name>A0A1H4F9F1_ALKAM</name>
<sequence>MFNNPVPVSPEQHSAIKIRQQGTIEHLIDRQFVPVFFGEFNKVSAHYPIFFVYEEQSKQYRPIAVFGLLEKQNLFLQQGRWDAAYVPATLRSYPFSIARAENTDDQWMVCIHPESELVSTTEGQAIFDENKQPTEFYQNLTNFLQDLLAHEMVSVEITTLLQQLDLFKEEALKFTDSSGKQGALNGFHVIDQEKLAALSDSDFLKLRQHNALDAIYHHLSSLDRVSDLVRRLG</sequence>
<dbReference type="Proteomes" id="UP000198773">
    <property type="component" value="Unassembled WGS sequence"/>
</dbReference>
<dbReference type="Pfam" id="PF07277">
    <property type="entry name" value="SapC"/>
    <property type="match status" value="1"/>
</dbReference>